<comment type="caution">
    <text evidence="6">The sequence shown here is derived from an EMBL/GenBank/DDBJ whole genome shotgun (WGS) entry which is preliminary data.</text>
</comment>
<evidence type="ECO:0000256" key="4">
    <source>
        <dbReference type="ARBA" id="ARBA00023136"/>
    </source>
</evidence>
<evidence type="ECO:0000313" key="7">
    <source>
        <dbReference type="Proteomes" id="UP000636960"/>
    </source>
</evidence>
<dbReference type="GO" id="GO:0016020">
    <property type="term" value="C:membrane"/>
    <property type="evidence" value="ECO:0007669"/>
    <property type="project" value="UniProtKB-SubCell"/>
</dbReference>
<evidence type="ECO:0000256" key="1">
    <source>
        <dbReference type="ARBA" id="ARBA00004141"/>
    </source>
</evidence>
<keyword evidence="2" id="KW-0812">Transmembrane</keyword>
<dbReference type="InterPro" id="IPR004837">
    <property type="entry name" value="NaCa_Exmemb"/>
</dbReference>
<keyword evidence="4" id="KW-0472">Membrane</keyword>
<sequence>MALGSIIAVGRRLASTADALADRTGMGEAAAGALLLGAVTSLPGIGTTVVGALGGDAQFALANPLGGERVADVGHAGDGPRLLGCGGAGSLGVDLTVEDHDAVLRAHLHRSTGHGRIVEQRRCHP</sequence>
<feature type="domain" description="Sodium/calcium exchanger membrane region" evidence="5">
    <location>
        <begin position="3"/>
        <end position="67"/>
    </location>
</feature>
<proteinExistence type="predicted"/>
<evidence type="ECO:0000259" key="5">
    <source>
        <dbReference type="Pfam" id="PF01699"/>
    </source>
</evidence>
<dbReference type="EMBL" id="BOMV01000100">
    <property type="protein sequence ID" value="GIF01186.1"/>
    <property type="molecule type" value="Genomic_DNA"/>
</dbReference>
<evidence type="ECO:0000256" key="2">
    <source>
        <dbReference type="ARBA" id="ARBA00022692"/>
    </source>
</evidence>
<comment type="subcellular location">
    <subcellularLocation>
        <location evidence="1">Membrane</location>
        <topology evidence="1">Multi-pass membrane protein</topology>
    </subcellularLocation>
</comment>
<reference evidence="6" key="1">
    <citation type="submission" date="2021-01" db="EMBL/GenBank/DDBJ databases">
        <title>Whole genome shotgun sequence of Actinoplanes rishiriensis NBRC 108556.</title>
        <authorList>
            <person name="Komaki H."/>
            <person name="Tamura T."/>
        </authorList>
    </citation>
    <scope>NUCLEOTIDE SEQUENCE</scope>
    <source>
        <strain evidence="6">NBRC 108556</strain>
    </source>
</reference>
<accession>A0A919K998</accession>
<gene>
    <name evidence="6" type="ORF">Ari01nite_86500</name>
</gene>
<dbReference type="Pfam" id="PF01699">
    <property type="entry name" value="Na_Ca_ex"/>
    <property type="match status" value="1"/>
</dbReference>
<evidence type="ECO:0000256" key="3">
    <source>
        <dbReference type="ARBA" id="ARBA00022989"/>
    </source>
</evidence>
<dbReference type="Proteomes" id="UP000636960">
    <property type="component" value="Unassembled WGS sequence"/>
</dbReference>
<protein>
    <recommendedName>
        <fullName evidence="5">Sodium/calcium exchanger membrane region domain-containing protein</fullName>
    </recommendedName>
</protein>
<keyword evidence="7" id="KW-1185">Reference proteome</keyword>
<dbReference type="GO" id="GO:0055085">
    <property type="term" value="P:transmembrane transport"/>
    <property type="evidence" value="ECO:0007669"/>
    <property type="project" value="InterPro"/>
</dbReference>
<organism evidence="6 7">
    <name type="scientific">Paractinoplanes rishiriensis</name>
    <dbReference type="NCBI Taxonomy" id="1050105"/>
    <lineage>
        <taxon>Bacteria</taxon>
        <taxon>Bacillati</taxon>
        <taxon>Actinomycetota</taxon>
        <taxon>Actinomycetes</taxon>
        <taxon>Micromonosporales</taxon>
        <taxon>Micromonosporaceae</taxon>
        <taxon>Paractinoplanes</taxon>
    </lineage>
</organism>
<name>A0A919K998_9ACTN</name>
<keyword evidence="3" id="KW-1133">Transmembrane helix</keyword>
<dbReference type="AlphaFoldDB" id="A0A919K998"/>
<evidence type="ECO:0000313" key="6">
    <source>
        <dbReference type="EMBL" id="GIF01186.1"/>
    </source>
</evidence>